<dbReference type="Proteomes" id="UP000399805">
    <property type="component" value="Unassembled WGS sequence"/>
</dbReference>
<feature type="transmembrane region" description="Helical" evidence="2">
    <location>
        <begin position="98"/>
        <end position="119"/>
    </location>
</feature>
<evidence type="ECO:0008006" key="5">
    <source>
        <dbReference type="Google" id="ProtNLM"/>
    </source>
</evidence>
<evidence type="ECO:0000313" key="4">
    <source>
        <dbReference type="Proteomes" id="UP000399805"/>
    </source>
</evidence>
<name>A0A6I8M061_9PSEU</name>
<organism evidence="3 4">
    <name type="scientific">Amycolatopsis camponoti</name>
    <dbReference type="NCBI Taxonomy" id="2606593"/>
    <lineage>
        <taxon>Bacteria</taxon>
        <taxon>Bacillati</taxon>
        <taxon>Actinomycetota</taxon>
        <taxon>Actinomycetes</taxon>
        <taxon>Pseudonocardiales</taxon>
        <taxon>Pseudonocardiaceae</taxon>
        <taxon>Amycolatopsis</taxon>
    </lineage>
</organism>
<sequence>MGEHAESSAASSDEETKVSRRAPVDWRGTGGKVASLVASIVRWVGLIFAALLVIHVIFTVGSANPDNGIVSFVKSWADSLALGFSDLFTPSDGKLRVLVNYGIAAIFWLVVSGILAKVIRRVGGAS</sequence>
<evidence type="ECO:0000256" key="1">
    <source>
        <dbReference type="SAM" id="MobiDB-lite"/>
    </source>
</evidence>
<keyword evidence="2" id="KW-0812">Transmembrane</keyword>
<keyword evidence="2" id="KW-1133">Transmembrane helix</keyword>
<dbReference type="EMBL" id="CABVGP010000003">
    <property type="protein sequence ID" value="VVJ22962.1"/>
    <property type="molecule type" value="Genomic_DNA"/>
</dbReference>
<keyword evidence="2" id="KW-0472">Membrane</keyword>
<proteinExistence type="predicted"/>
<accession>A0A6I8M061</accession>
<protein>
    <recommendedName>
        <fullName evidence="5">YGGT family protein</fullName>
    </recommendedName>
</protein>
<evidence type="ECO:0000313" key="3">
    <source>
        <dbReference type="EMBL" id="VVJ22962.1"/>
    </source>
</evidence>
<dbReference type="RefSeq" id="WP_155547866.1">
    <property type="nucleotide sequence ID" value="NZ_CABVGP010000003.1"/>
</dbReference>
<feature type="transmembrane region" description="Helical" evidence="2">
    <location>
        <begin position="36"/>
        <end position="58"/>
    </location>
</feature>
<feature type="region of interest" description="Disordered" evidence="1">
    <location>
        <begin position="1"/>
        <end position="21"/>
    </location>
</feature>
<reference evidence="3 4" key="1">
    <citation type="submission" date="2019-09" db="EMBL/GenBank/DDBJ databases">
        <authorList>
            <person name="Leyn A S."/>
        </authorList>
    </citation>
    <scope>NUCLEOTIDE SEQUENCE [LARGE SCALE GENOMIC DNA]</scope>
    <source>
        <strain evidence="3">AA231_1</strain>
    </source>
</reference>
<keyword evidence="4" id="KW-1185">Reference proteome</keyword>
<evidence type="ECO:0000256" key="2">
    <source>
        <dbReference type="SAM" id="Phobius"/>
    </source>
</evidence>
<gene>
    <name evidence="3" type="ORF">AA23TX_07872</name>
</gene>
<dbReference type="AlphaFoldDB" id="A0A6I8M061"/>